<dbReference type="SUPFAM" id="SSF51735">
    <property type="entry name" value="NAD(P)-binding Rossmann-fold domains"/>
    <property type="match status" value="1"/>
</dbReference>
<dbReference type="PANTHER" id="PTHR43708:SF4">
    <property type="entry name" value="OXIDOREDUCTASE YCEM-RELATED"/>
    <property type="match status" value="1"/>
</dbReference>
<sequence length="317" mass="35827">MLFHVTLKPTNSGVITLKIGIVGLGDIAKKAYLPVLSEKEGVELVLCTRNKETLDQLSAKYRIPEKVHTVEELIEKDIDGAIVSAATEAHFEIAEKLLSHGIHTYIDKPISMHFHETQRIVQLAEENKAIAMVGFNRRFIPPVKALKEKGKPSLVIMQKNRFKLPDYVRCFVVEDFIHVVDTLRFLMDTEVNDIHVQTLKNGDMMDHLIIQLVGDGCTAIGIMNHNGGATEETIEYSAGNHKYVIKDLVETTHYHNKEISISQFGGWDPTLYKRGFYQITDHFIDCIANNRTPDPSIHDSLTTHEICEQIVEKIEAT</sequence>
<protein>
    <submittedName>
        <fullName evidence="2">Virulence factor</fullName>
    </submittedName>
</protein>
<feature type="domain" description="Gfo/Idh/MocA-like oxidoreductase N-terminal" evidence="1">
    <location>
        <begin position="17"/>
        <end position="135"/>
    </location>
</feature>
<evidence type="ECO:0000313" key="3">
    <source>
        <dbReference type="Proteomes" id="UP000198584"/>
    </source>
</evidence>
<keyword evidence="3" id="KW-1185">Reference proteome</keyword>
<organism evidence="2 3">
    <name type="scientific">Thalassobacillus cyri</name>
    <dbReference type="NCBI Taxonomy" id="571932"/>
    <lineage>
        <taxon>Bacteria</taxon>
        <taxon>Bacillati</taxon>
        <taxon>Bacillota</taxon>
        <taxon>Bacilli</taxon>
        <taxon>Bacillales</taxon>
        <taxon>Bacillaceae</taxon>
        <taxon>Thalassobacillus</taxon>
    </lineage>
</organism>
<dbReference type="PANTHER" id="PTHR43708">
    <property type="entry name" value="CONSERVED EXPRESSED OXIDOREDUCTASE (EUROFUNG)"/>
    <property type="match status" value="1"/>
</dbReference>
<dbReference type="AlphaFoldDB" id="A0A1H3XGK3"/>
<dbReference type="InterPro" id="IPR000683">
    <property type="entry name" value="Gfo/Idh/MocA-like_OxRdtase_N"/>
</dbReference>
<dbReference type="SUPFAM" id="SSF55347">
    <property type="entry name" value="Glyceraldehyde-3-phosphate dehydrogenase-like, C-terminal domain"/>
    <property type="match status" value="1"/>
</dbReference>
<dbReference type="Gene3D" id="3.30.360.10">
    <property type="entry name" value="Dihydrodipicolinate Reductase, domain 2"/>
    <property type="match status" value="1"/>
</dbReference>
<dbReference type="STRING" id="571932.SAMN05421743_102125"/>
<reference evidence="2 3" key="1">
    <citation type="submission" date="2016-10" db="EMBL/GenBank/DDBJ databases">
        <authorList>
            <person name="de Groot N.N."/>
        </authorList>
    </citation>
    <scope>NUCLEOTIDE SEQUENCE [LARGE SCALE GENOMIC DNA]</scope>
    <source>
        <strain evidence="2 3">CCM7597</strain>
    </source>
</reference>
<proteinExistence type="predicted"/>
<dbReference type="Pfam" id="PF01408">
    <property type="entry name" value="GFO_IDH_MocA"/>
    <property type="match status" value="1"/>
</dbReference>
<name>A0A1H3XGK3_9BACI</name>
<evidence type="ECO:0000259" key="1">
    <source>
        <dbReference type="Pfam" id="PF01408"/>
    </source>
</evidence>
<gene>
    <name evidence="2" type="ORF">SAMN05421743_102125</name>
</gene>
<dbReference type="InterPro" id="IPR051317">
    <property type="entry name" value="Gfo/Idh/MocA_oxidoreduct"/>
</dbReference>
<evidence type="ECO:0000313" key="2">
    <source>
        <dbReference type="EMBL" id="SDZ97688.1"/>
    </source>
</evidence>
<dbReference type="InterPro" id="IPR036291">
    <property type="entry name" value="NAD(P)-bd_dom_sf"/>
</dbReference>
<dbReference type="EMBL" id="FNQR01000002">
    <property type="protein sequence ID" value="SDZ97688.1"/>
    <property type="molecule type" value="Genomic_DNA"/>
</dbReference>
<dbReference type="GO" id="GO:0000166">
    <property type="term" value="F:nucleotide binding"/>
    <property type="evidence" value="ECO:0007669"/>
    <property type="project" value="InterPro"/>
</dbReference>
<dbReference type="Gene3D" id="3.40.50.720">
    <property type="entry name" value="NAD(P)-binding Rossmann-like Domain"/>
    <property type="match status" value="1"/>
</dbReference>
<dbReference type="Proteomes" id="UP000198584">
    <property type="component" value="Unassembled WGS sequence"/>
</dbReference>
<accession>A0A1H3XGK3</accession>